<dbReference type="InterPro" id="IPR013229">
    <property type="entry name" value="PEGA"/>
</dbReference>
<accession>A0AAN1XVK7</accession>
<evidence type="ECO:0000313" key="3">
    <source>
        <dbReference type="Proteomes" id="UP001317532"/>
    </source>
</evidence>
<dbReference type="Proteomes" id="UP001317532">
    <property type="component" value="Chromosome"/>
</dbReference>
<evidence type="ECO:0000313" key="2">
    <source>
        <dbReference type="EMBL" id="BDE05800.1"/>
    </source>
</evidence>
<dbReference type="AlphaFoldDB" id="A0AAN1XVK7"/>
<evidence type="ECO:0000259" key="1">
    <source>
        <dbReference type="Pfam" id="PF08308"/>
    </source>
</evidence>
<keyword evidence="3" id="KW-1185">Reference proteome</keyword>
<name>A0AAN1XVK7_UNVUL</name>
<protein>
    <recommendedName>
        <fullName evidence="1">PEGA domain-containing protein</fullName>
    </recommendedName>
</protein>
<sequence>MLRRLAALAVCVVFLAAVPTGSIYVTTLPSGADVWVDGTYIGRSPLVLDALPAGRHTVGLAKPGWNAEQLDVSVVTGQTASSSTRLLRDKRSSGAGDGTIALHGMPYEAVWLDGAAANPGRDGTFSAPAGGHALIVRTAKGKITRLVTVWPQTRTDVVVQPDAAPVRPSIVAPADEYLPPSAVQVDGEKIVIRFGGHDLVGHLGSTTYRLDGRSAEYDAAPTLIGNRLYLPLVLLTEVSSSSSR</sequence>
<dbReference type="KEGG" id="vab:WPS_10760"/>
<gene>
    <name evidence="2" type="ORF">WPS_10760</name>
</gene>
<dbReference type="PANTHER" id="PTHR36194">
    <property type="entry name" value="S-LAYER-LIKE PROTEIN"/>
    <property type="match status" value="1"/>
</dbReference>
<dbReference type="InterPro" id="IPR036582">
    <property type="entry name" value="Mao_N_sf"/>
</dbReference>
<reference evidence="2 3" key="1">
    <citation type="journal article" date="2022" name="ISME Commun">
        <title>Vulcanimicrobium alpinus gen. nov. sp. nov., the first cultivated representative of the candidate phylum 'Eremiobacterota', is a metabolically versatile aerobic anoxygenic phototroph.</title>
        <authorList>
            <person name="Yabe S."/>
            <person name="Muto K."/>
            <person name="Abe K."/>
            <person name="Yokota A."/>
            <person name="Staudigel H."/>
            <person name="Tebo B.M."/>
        </authorList>
    </citation>
    <scope>NUCLEOTIDE SEQUENCE [LARGE SCALE GENOMIC DNA]</scope>
    <source>
        <strain evidence="2 3">WC8-2</strain>
    </source>
</reference>
<dbReference type="Pfam" id="PF08308">
    <property type="entry name" value="PEGA"/>
    <property type="match status" value="1"/>
</dbReference>
<dbReference type="RefSeq" id="WP_317996822.1">
    <property type="nucleotide sequence ID" value="NZ_AP025523.1"/>
</dbReference>
<proteinExistence type="predicted"/>
<feature type="domain" description="PEGA" evidence="1">
    <location>
        <begin position="21"/>
        <end position="86"/>
    </location>
</feature>
<dbReference type="SUPFAM" id="SSF55383">
    <property type="entry name" value="Copper amine oxidase, domain N"/>
    <property type="match status" value="1"/>
</dbReference>
<dbReference type="PANTHER" id="PTHR36194:SF1">
    <property type="entry name" value="S-LAYER-LIKE PROTEIN"/>
    <property type="match status" value="1"/>
</dbReference>
<organism evidence="2 3">
    <name type="scientific">Vulcanimicrobium alpinum</name>
    <dbReference type="NCBI Taxonomy" id="3016050"/>
    <lineage>
        <taxon>Bacteria</taxon>
        <taxon>Bacillati</taxon>
        <taxon>Vulcanimicrobiota</taxon>
        <taxon>Vulcanimicrobiia</taxon>
        <taxon>Vulcanimicrobiales</taxon>
        <taxon>Vulcanimicrobiaceae</taxon>
        <taxon>Vulcanimicrobium</taxon>
    </lineage>
</organism>
<dbReference type="EMBL" id="AP025523">
    <property type="protein sequence ID" value="BDE05800.1"/>
    <property type="molecule type" value="Genomic_DNA"/>
</dbReference>